<gene>
    <name evidence="2" type="ORF">S03H2_72569</name>
</gene>
<keyword evidence="1" id="KW-1133">Transmembrane helix</keyword>
<protein>
    <submittedName>
        <fullName evidence="2">Uncharacterized protein</fullName>
    </submittedName>
</protein>
<sequence>FGKRRFALGMGMVIGTIVGFTIFNIANAFTPLNIQ</sequence>
<evidence type="ECO:0000313" key="2">
    <source>
        <dbReference type="EMBL" id="GAH91066.1"/>
    </source>
</evidence>
<dbReference type="AlphaFoldDB" id="X1J8Q4"/>
<keyword evidence="1" id="KW-0472">Membrane</keyword>
<evidence type="ECO:0000256" key="1">
    <source>
        <dbReference type="SAM" id="Phobius"/>
    </source>
</evidence>
<reference evidence="2" key="1">
    <citation type="journal article" date="2014" name="Front. Microbiol.">
        <title>High frequency of phylogenetically diverse reductive dehalogenase-homologous genes in deep subseafloor sedimentary metagenomes.</title>
        <authorList>
            <person name="Kawai M."/>
            <person name="Futagami T."/>
            <person name="Toyoda A."/>
            <person name="Takaki Y."/>
            <person name="Nishi S."/>
            <person name="Hori S."/>
            <person name="Arai W."/>
            <person name="Tsubouchi T."/>
            <person name="Morono Y."/>
            <person name="Uchiyama I."/>
            <person name="Ito T."/>
            <person name="Fujiyama A."/>
            <person name="Inagaki F."/>
            <person name="Takami H."/>
        </authorList>
    </citation>
    <scope>NUCLEOTIDE SEQUENCE</scope>
    <source>
        <strain evidence="2">Expedition CK06-06</strain>
    </source>
</reference>
<feature type="transmembrane region" description="Helical" evidence="1">
    <location>
        <begin position="7"/>
        <end position="29"/>
    </location>
</feature>
<dbReference type="EMBL" id="BARU01049152">
    <property type="protein sequence ID" value="GAH91066.1"/>
    <property type="molecule type" value="Genomic_DNA"/>
</dbReference>
<feature type="non-terminal residue" evidence="2">
    <location>
        <position position="1"/>
    </location>
</feature>
<name>X1J8Q4_9ZZZZ</name>
<organism evidence="2">
    <name type="scientific">marine sediment metagenome</name>
    <dbReference type="NCBI Taxonomy" id="412755"/>
    <lineage>
        <taxon>unclassified sequences</taxon>
        <taxon>metagenomes</taxon>
        <taxon>ecological metagenomes</taxon>
    </lineage>
</organism>
<comment type="caution">
    <text evidence="2">The sequence shown here is derived from an EMBL/GenBank/DDBJ whole genome shotgun (WGS) entry which is preliminary data.</text>
</comment>
<accession>X1J8Q4</accession>
<keyword evidence="1" id="KW-0812">Transmembrane</keyword>
<proteinExistence type="predicted"/>